<proteinExistence type="predicted"/>
<dbReference type="Gene3D" id="1.10.357.40">
    <property type="entry name" value="YbiA-like"/>
    <property type="match status" value="1"/>
</dbReference>
<accession>A0A0C3NDI4</accession>
<gene>
    <name evidence="2" type="ORF">PHLGIDRAFT_122328</name>
</gene>
<dbReference type="Pfam" id="PF08719">
    <property type="entry name" value="NADAR"/>
    <property type="match status" value="1"/>
</dbReference>
<sequence>MSLTKNDYYFFWMPNQPGGWASQWYPSPFRARIDITSPSGTRIAHDEEALFPTAEHWMMACKALLFGDDAVFAAVLAADGGDMARVKALGREVRGFDGARWATVRAEVVYWGNYHKFGQSAELRACLEETGDRVLVEASPHDRIWGIGFGEGAAMEATERWGLNLLGEALVRVRETLRAEAA</sequence>
<dbReference type="Proteomes" id="UP000053257">
    <property type="component" value="Unassembled WGS sequence"/>
</dbReference>
<protein>
    <recommendedName>
        <fullName evidence="1">NADAR domain-containing protein</fullName>
    </recommendedName>
</protein>
<dbReference type="SUPFAM" id="SSF143990">
    <property type="entry name" value="YbiA-like"/>
    <property type="match status" value="1"/>
</dbReference>
<feature type="domain" description="NADAR" evidence="1">
    <location>
        <begin position="10"/>
        <end position="178"/>
    </location>
</feature>
<dbReference type="STRING" id="745531.A0A0C3NDI4"/>
<reference evidence="2 3" key="1">
    <citation type="journal article" date="2014" name="PLoS Genet.">
        <title>Analysis of the Phlebiopsis gigantea genome, transcriptome and secretome provides insight into its pioneer colonization strategies of wood.</title>
        <authorList>
            <person name="Hori C."/>
            <person name="Ishida T."/>
            <person name="Igarashi K."/>
            <person name="Samejima M."/>
            <person name="Suzuki H."/>
            <person name="Master E."/>
            <person name="Ferreira P."/>
            <person name="Ruiz-Duenas F.J."/>
            <person name="Held B."/>
            <person name="Canessa P."/>
            <person name="Larrondo L.F."/>
            <person name="Schmoll M."/>
            <person name="Druzhinina I.S."/>
            <person name="Kubicek C.P."/>
            <person name="Gaskell J.A."/>
            <person name="Kersten P."/>
            <person name="St John F."/>
            <person name="Glasner J."/>
            <person name="Sabat G."/>
            <person name="Splinter BonDurant S."/>
            <person name="Syed K."/>
            <person name="Yadav J."/>
            <person name="Mgbeahuruike A.C."/>
            <person name="Kovalchuk A."/>
            <person name="Asiegbu F.O."/>
            <person name="Lackner G."/>
            <person name="Hoffmeister D."/>
            <person name="Rencoret J."/>
            <person name="Gutierrez A."/>
            <person name="Sun H."/>
            <person name="Lindquist E."/>
            <person name="Barry K."/>
            <person name="Riley R."/>
            <person name="Grigoriev I.V."/>
            <person name="Henrissat B."/>
            <person name="Kues U."/>
            <person name="Berka R.M."/>
            <person name="Martinez A.T."/>
            <person name="Covert S.F."/>
            <person name="Blanchette R.A."/>
            <person name="Cullen D."/>
        </authorList>
    </citation>
    <scope>NUCLEOTIDE SEQUENCE [LARGE SCALE GENOMIC DNA]</scope>
    <source>
        <strain evidence="2 3">11061_1 CR5-6</strain>
    </source>
</reference>
<dbReference type="CDD" id="cd15457">
    <property type="entry name" value="NADAR"/>
    <property type="match status" value="1"/>
</dbReference>
<keyword evidence="3" id="KW-1185">Reference proteome</keyword>
<evidence type="ECO:0000313" key="3">
    <source>
        <dbReference type="Proteomes" id="UP000053257"/>
    </source>
</evidence>
<name>A0A0C3NDI4_PHLG1</name>
<evidence type="ECO:0000259" key="1">
    <source>
        <dbReference type="Pfam" id="PF08719"/>
    </source>
</evidence>
<dbReference type="AlphaFoldDB" id="A0A0C3NDI4"/>
<evidence type="ECO:0000313" key="2">
    <source>
        <dbReference type="EMBL" id="KIP02609.1"/>
    </source>
</evidence>
<dbReference type="OrthoDB" id="206452at2759"/>
<dbReference type="InterPro" id="IPR012816">
    <property type="entry name" value="NADAR"/>
</dbReference>
<dbReference type="NCBIfam" id="TIGR02464">
    <property type="entry name" value="ribofla_fusion"/>
    <property type="match status" value="1"/>
</dbReference>
<dbReference type="EMBL" id="KN840664">
    <property type="protein sequence ID" value="KIP02609.1"/>
    <property type="molecule type" value="Genomic_DNA"/>
</dbReference>
<organism evidence="2 3">
    <name type="scientific">Phlebiopsis gigantea (strain 11061_1 CR5-6)</name>
    <name type="common">White-rot fungus</name>
    <name type="synonym">Peniophora gigantea</name>
    <dbReference type="NCBI Taxonomy" id="745531"/>
    <lineage>
        <taxon>Eukaryota</taxon>
        <taxon>Fungi</taxon>
        <taxon>Dikarya</taxon>
        <taxon>Basidiomycota</taxon>
        <taxon>Agaricomycotina</taxon>
        <taxon>Agaricomycetes</taxon>
        <taxon>Polyporales</taxon>
        <taxon>Phanerochaetaceae</taxon>
        <taxon>Phlebiopsis</taxon>
    </lineage>
</organism>
<dbReference type="InterPro" id="IPR037238">
    <property type="entry name" value="YbiA-like_sf"/>
</dbReference>
<dbReference type="HOGENOM" id="CLU_084247_0_1_1"/>